<evidence type="ECO:0000259" key="5">
    <source>
        <dbReference type="PROSITE" id="PS51118"/>
    </source>
</evidence>
<dbReference type="PANTHER" id="PTHR33204">
    <property type="entry name" value="TRANSCRIPTIONAL REGULATOR, MARR FAMILY"/>
    <property type="match status" value="1"/>
</dbReference>
<evidence type="ECO:0000256" key="1">
    <source>
        <dbReference type="ARBA" id="ARBA00023015"/>
    </source>
</evidence>
<reference evidence="6 7" key="1">
    <citation type="submission" date="2012-04" db="EMBL/GenBank/DDBJ databases">
        <title>The Genome Sequence of Afipia clevelandensis ATCC 49720.</title>
        <authorList>
            <consortium name="The Broad Institute Genome Sequencing Platform"/>
            <person name="Earl A."/>
            <person name="Ward D."/>
            <person name="Feldgarden M."/>
            <person name="Gevers D."/>
            <person name="Huys G."/>
            <person name="Walker B."/>
            <person name="Young S.K."/>
            <person name="Zeng Q."/>
            <person name="Gargeya S."/>
            <person name="Fitzgerald M."/>
            <person name="Haas B."/>
            <person name="Abouelleil A."/>
            <person name="Alvarado L."/>
            <person name="Arachchi H.M."/>
            <person name="Berlin A."/>
            <person name="Chapman S.B."/>
            <person name="Goldberg J."/>
            <person name="Griggs A."/>
            <person name="Gujja S."/>
            <person name="Hansen M."/>
            <person name="Howarth C."/>
            <person name="Imamovic A."/>
            <person name="Larimer J."/>
            <person name="McCowen C."/>
            <person name="Montmayeur A."/>
            <person name="Murphy C."/>
            <person name="Neiman D."/>
            <person name="Pearson M."/>
            <person name="Priest M."/>
            <person name="Roberts A."/>
            <person name="Saif S."/>
            <person name="Shea T."/>
            <person name="Sisk P."/>
            <person name="Sykes S."/>
            <person name="Wortman J."/>
            <person name="Nusbaum C."/>
            <person name="Birren B."/>
        </authorList>
    </citation>
    <scope>NUCLEOTIDE SEQUENCE [LARGE SCALE GENOMIC DNA]</scope>
    <source>
        <strain evidence="6 7">ATCC 49720</strain>
    </source>
</reference>
<dbReference type="AlphaFoldDB" id="K8P0F7"/>
<evidence type="ECO:0000313" key="7">
    <source>
        <dbReference type="Proteomes" id="UP000001095"/>
    </source>
</evidence>
<dbReference type="InterPro" id="IPR036388">
    <property type="entry name" value="WH-like_DNA-bd_sf"/>
</dbReference>
<sequence>MRPAVAAKDKKPARSPKSDLSVRSEEKSSDLLERKCSIASTVGILSDAWAFLVIREAFFGARRFEEFRSGLEISRATLTDRLRRLTQEGILREASYSDTSSRVEYKLTKSGIDLYPTFMALMQFGDRWLDPTDGPLQLIHEDCNCVSKPLVACSCCQKKITAREVTYLDGPGAGVVGAETNARRTRRTVDDFMRGRPSSVSRALEVIGDRWSFLIIREAFYGAARFDQFQAELKIASNILTDRLSRLVDRGVFKKRKYQSAPERFEYLLTPMGADLHGPIMMMMAWGDRWRAGGEPPMLLKHSVCGKIFTPTVVCNRCGKPIHAYAMKYRMRYDPNKFGGRKSSRAVPGRV</sequence>
<protein>
    <recommendedName>
        <fullName evidence="5">HTH hxlR-type domain-containing protein</fullName>
    </recommendedName>
</protein>
<dbReference type="SUPFAM" id="SSF46785">
    <property type="entry name" value="Winged helix' DNA-binding domain"/>
    <property type="match status" value="2"/>
</dbReference>
<feature type="domain" description="HTH hxlR-type" evidence="5">
    <location>
        <begin position="36"/>
        <end position="133"/>
    </location>
</feature>
<dbReference type="InterPro" id="IPR036390">
    <property type="entry name" value="WH_DNA-bd_sf"/>
</dbReference>
<dbReference type="PROSITE" id="PS51118">
    <property type="entry name" value="HTH_HXLR"/>
    <property type="match status" value="2"/>
</dbReference>
<dbReference type="GO" id="GO:0003677">
    <property type="term" value="F:DNA binding"/>
    <property type="evidence" value="ECO:0007669"/>
    <property type="project" value="UniProtKB-KW"/>
</dbReference>
<feature type="domain" description="HTH hxlR-type" evidence="5">
    <location>
        <begin position="196"/>
        <end position="295"/>
    </location>
</feature>
<keyword evidence="7" id="KW-1185">Reference proteome</keyword>
<dbReference type="Proteomes" id="UP000001095">
    <property type="component" value="Unassembled WGS sequence"/>
</dbReference>
<accession>K8P0F7</accession>
<evidence type="ECO:0000256" key="3">
    <source>
        <dbReference type="ARBA" id="ARBA00023163"/>
    </source>
</evidence>
<keyword evidence="2" id="KW-0238">DNA-binding</keyword>
<dbReference type="Pfam" id="PF01638">
    <property type="entry name" value="HxlR"/>
    <property type="match status" value="2"/>
</dbReference>
<proteinExistence type="predicted"/>
<evidence type="ECO:0000256" key="2">
    <source>
        <dbReference type="ARBA" id="ARBA00023125"/>
    </source>
</evidence>
<dbReference type="EMBL" id="AGWY01000018">
    <property type="protein sequence ID" value="EKS31923.1"/>
    <property type="molecule type" value="Genomic_DNA"/>
</dbReference>
<dbReference type="Gene3D" id="1.10.10.10">
    <property type="entry name" value="Winged helix-like DNA-binding domain superfamily/Winged helix DNA-binding domain"/>
    <property type="match status" value="2"/>
</dbReference>
<keyword evidence="3" id="KW-0804">Transcription</keyword>
<feature type="compositionally biased region" description="Basic and acidic residues" evidence="4">
    <location>
        <begin position="7"/>
        <end position="23"/>
    </location>
</feature>
<evidence type="ECO:0000313" key="6">
    <source>
        <dbReference type="EMBL" id="EKS31923.1"/>
    </source>
</evidence>
<evidence type="ECO:0000256" key="4">
    <source>
        <dbReference type="SAM" id="MobiDB-lite"/>
    </source>
</evidence>
<dbReference type="PANTHER" id="PTHR33204:SF18">
    <property type="entry name" value="TRANSCRIPTIONAL REGULATORY PROTEIN"/>
    <property type="match status" value="1"/>
</dbReference>
<gene>
    <name evidence="6" type="ORF">HMPREF9696_04144</name>
</gene>
<dbReference type="PATRIC" id="fig|883079.3.peg.4228"/>
<keyword evidence="1" id="KW-0805">Transcription regulation</keyword>
<name>K8P0F7_9BRAD</name>
<feature type="region of interest" description="Disordered" evidence="4">
    <location>
        <begin position="1"/>
        <end position="23"/>
    </location>
</feature>
<dbReference type="InterPro" id="IPR002577">
    <property type="entry name" value="HTH_HxlR"/>
</dbReference>
<dbReference type="HOGENOM" id="CLU_068247_0_0_5"/>
<comment type="caution">
    <text evidence="6">The sequence shown here is derived from an EMBL/GenBank/DDBJ whole genome shotgun (WGS) entry which is preliminary data.</text>
</comment>
<organism evidence="6 7">
    <name type="scientific">Afipia clevelandensis ATCC 49720</name>
    <dbReference type="NCBI Taxonomy" id="883079"/>
    <lineage>
        <taxon>Bacteria</taxon>
        <taxon>Pseudomonadati</taxon>
        <taxon>Pseudomonadota</taxon>
        <taxon>Alphaproteobacteria</taxon>
        <taxon>Hyphomicrobiales</taxon>
        <taxon>Nitrobacteraceae</taxon>
        <taxon>Afipia</taxon>
    </lineage>
</organism>